<feature type="region of interest" description="Disordered" evidence="1">
    <location>
        <begin position="19"/>
        <end position="44"/>
    </location>
</feature>
<reference evidence="4" key="1">
    <citation type="submission" date="2017-09" db="EMBL/GenBank/DDBJ databases">
        <title>Depth-based differentiation of microbial function through sediment-hosted aquifers and enrichment of novel symbionts in the deep terrestrial subsurface.</title>
        <authorList>
            <person name="Probst A.J."/>
            <person name="Ladd B."/>
            <person name="Jarett J.K."/>
            <person name="Geller-Mcgrath D.E."/>
            <person name="Sieber C.M.K."/>
            <person name="Emerson J.B."/>
            <person name="Anantharaman K."/>
            <person name="Thomas B.C."/>
            <person name="Malmstrom R."/>
            <person name="Stieglmeier M."/>
            <person name="Klingl A."/>
            <person name="Woyke T."/>
            <person name="Ryan C.M."/>
            <person name="Banfield J.F."/>
        </authorList>
    </citation>
    <scope>NUCLEOTIDE SEQUENCE [LARGE SCALE GENOMIC DNA]</scope>
</reference>
<name>A0A2M7B8R4_9BACT</name>
<keyword evidence="2" id="KW-0812">Transmembrane</keyword>
<comment type="caution">
    <text evidence="3">The sequence shown here is derived from an EMBL/GenBank/DDBJ whole genome shotgun (WGS) entry which is preliminary data.</text>
</comment>
<protein>
    <submittedName>
        <fullName evidence="3">Uncharacterized protein</fullName>
    </submittedName>
</protein>
<feature type="transmembrane region" description="Helical" evidence="2">
    <location>
        <begin position="54"/>
        <end position="71"/>
    </location>
</feature>
<dbReference type="Proteomes" id="UP000228561">
    <property type="component" value="Unassembled WGS sequence"/>
</dbReference>
<evidence type="ECO:0000313" key="4">
    <source>
        <dbReference type="Proteomes" id="UP000228561"/>
    </source>
</evidence>
<evidence type="ECO:0000256" key="1">
    <source>
        <dbReference type="SAM" id="MobiDB-lite"/>
    </source>
</evidence>
<keyword evidence="2" id="KW-1133">Transmembrane helix</keyword>
<gene>
    <name evidence="3" type="ORF">COS58_02240</name>
</gene>
<evidence type="ECO:0000256" key="2">
    <source>
        <dbReference type="SAM" id="Phobius"/>
    </source>
</evidence>
<sequence length="165" mass="18008">MDDETTTIEEERMMQLEQQRLAAERQQEKQEEEEAGAEARAKPAKGHYISSGEAALLLAFTGAVEIIQAIVDWLNLAFMIGTIINAIITAFVFGILAIWMIGKVAKGAPKKWYKALYYGAGGGVLPIIPGFLGAIIYLLIQDRKILGKVAGKLGEDVEKAVKKAM</sequence>
<proteinExistence type="predicted"/>
<evidence type="ECO:0000313" key="3">
    <source>
        <dbReference type="EMBL" id="PIU99469.1"/>
    </source>
</evidence>
<dbReference type="AlphaFoldDB" id="A0A2M7B8R4"/>
<dbReference type="EMBL" id="PEVG01000028">
    <property type="protein sequence ID" value="PIU99469.1"/>
    <property type="molecule type" value="Genomic_DNA"/>
</dbReference>
<keyword evidence="2" id="KW-0472">Membrane</keyword>
<organism evidence="3 4">
    <name type="scientific">Candidatus Tagabacteria bacterium CG03_land_8_20_14_0_80_41_22</name>
    <dbReference type="NCBI Taxonomy" id="1975020"/>
    <lineage>
        <taxon>Bacteria</taxon>
        <taxon>Candidatus Tagaibacteriota</taxon>
    </lineage>
</organism>
<feature type="transmembrane region" description="Helical" evidence="2">
    <location>
        <begin position="77"/>
        <end position="104"/>
    </location>
</feature>
<accession>A0A2M7B8R4</accession>
<feature type="transmembrane region" description="Helical" evidence="2">
    <location>
        <begin position="116"/>
        <end position="140"/>
    </location>
</feature>